<name>A0A5C1QN15_9SPIO</name>
<dbReference type="PANTHER" id="PTHR42659">
    <property type="entry name" value="XANTHINE DEHYDROGENASE SUBUNIT C-RELATED"/>
    <property type="match status" value="1"/>
</dbReference>
<dbReference type="GO" id="GO:0016491">
    <property type="term" value="F:oxidoreductase activity"/>
    <property type="evidence" value="ECO:0007669"/>
    <property type="project" value="UniProtKB-KW"/>
</dbReference>
<protein>
    <recommendedName>
        <fullName evidence="4">FAD-binding PCMH-type domain-containing protein</fullName>
    </recommendedName>
</protein>
<keyword evidence="3" id="KW-0560">Oxidoreductase</keyword>
<accession>A0A5C1QN15</accession>
<organism evidence="5 6">
    <name type="scientific">Oceanispirochaeta crateris</name>
    <dbReference type="NCBI Taxonomy" id="2518645"/>
    <lineage>
        <taxon>Bacteria</taxon>
        <taxon>Pseudomonadati</taxon>
        <taxon>Spirochaetota</taxon>
        <taxon>Spirochaetia</taxon>
        <taxon>Spirochaetales</taxon>
        <taxon>Spirochaetaceae</taxon>
        <taxon>Oceanispirochaeta</taxon>
    </lineage>
</organism>
<dbReference type="RefSeq" id="WP_149486036.1">
    <property type="nucleotide sequence ID" value="NZ_CP036150.1"/>
</dbReference>
<proteinExistence type="predicted"/>
<dbReference type="InterPro" id="IPR016166">
    <property type="entry name" value="FAD-bd_PCMH"/>
</dbReference>
<keyword evidence="1" id="KW-0285">Flavoprotein</keyword>
<dbReference type="OrthoDB" id="9774454at2"/>
<keyword evidence="2" id="KW-0274">FAD</keyword>
<gene>
    <name evidence="5" type="ORF">EXM22_08150</name>
</gene>
<dbReference type="SUPFAM" id="SSF56176">
    <property type="entry name" value="FAD-binding/transporter-associated domain-like"/>
    <property type="match status" value="1"/>
</dbReference>
<dbReference type="SUPFAM" id="SSF55447">
    <property type="entry name" value="CO dehydrogenase flavoprotein C-terminal domain-like"/>
    <property type="match status" value="1"/>
</dbReference>
<dbReference type="PANTHER" id="PTHR42659:SF2">
    <property type="entry name" value="XANTHINE DEHYDROGENASE SUBUNIT C-RELATED"/>
    <property type="match status" value="1"/>
</dbReference>
<evidence type="ECO:0000313" key="6">
    <source>
        <dbReference type="Proteomes" id="UP000324209"/>
    </source>
</evidence>
<evidence type="ECO:0000256" key="1">
    <source>
        <dbReference type="ARBA" id="ARBA00022630"/>
    </source>
</evidence>
<dbReference type="InterPro" id="IPR036318">
    <property type="entry name" value="FAD-bd_PCMH-like_sf"/>
</dbReference>
<dbReference type="AlphaFoldDB" id="A0A5C1QN15"/>
<sequence length="295" mass="34013">MKENRPFHIHVPPNMTELLNLYNKAPSSRLMAGATHLMNHTFDTESEHYSILSISQLEELKKISRTERYTELGSCVSINTMIESSVILSSPLLKETLKHMGPYPIRNMATIGGNLCIPDRRMDLYPVLLLLDSRLELRHIVRKRNGRASYKSRWIHINTFLNNEGKLSLGAGEILTRIRIPYYDGSFHFHKKVNIKDNDFFTINALASLDKGILSDIRMAFTNGGLLVLRSRDLEANLMGRRFPLIRKELDEIMQNLNQFFKAPENPYEDYLMKSLFRQLLESLADPSEALQNFS</sequence>
<dbReference type="InterPro" id="IPR036683">
    <property type="entry name" value="CO_DH_flav_C_dom_sf"/>
</dbReference>
<reference evidence="5 6" key="1">
    <citation type="submission" date="2019-02" db="EMBL/GenBank/DDBJ databases">
        <title>Complete Genome Sequence and Methylome Analysis of free living Spirochaetas.</title>
        <authorList>
            <person name="Fomenkov A."/>
            <person name="Dubinina G."/>
            <person name="Leshcheva N."/>
            <person name="Mikheeva N."/>
            <person name="Grabovich M."/>
            <person name="Vincze T."/>
            <person name="Roberts R.J."/>
        </authorList>
    </citation>
    <scope>NUCLEOTIDE SEQUENCE [LARGE SCALE GENOMIC DNA]</scope>
    <source>
        <strain evidence="5 6">K2</strain>
    </source>
</reference>
<dbReference type="InterPro" id="IPR002346">
    <property type="entry name" value="Mopterin_DH_FAD-bd"/>
</dbReference>
<dbReference type="Gene3D" id="3.30.465.10">
    <property type="match status" value="1"/>
</dbReference>
<dbReference type="Pfam" id="PF00941">
    <property type="entry name" value="FAD_binding_5"/>
    <property type="match status" value="1"/>
</dbReference>
<dbReference type="InterPro" id="IPR051312">
    <property type="entry name" value="Diverse_Substr_Oxidored"/>
</dbReference>
<evidence type="ECO:0000256" key="3">
    <source>
        <dbReference type="ARBA" id="ARBA00023002"/>
    </source>
</evidence>
<evidence type="ECO:0000313" key="5">
    <source>
        <dbReference type="EMBL" id="QEN07956.1"/>
    </source>
</evidence>
<evidence type="ECO:0000259" key="4">
    <source>
        <dbReference type="PROSITE" id="PS51387"/>
    </source>
</evidence>
<dbReference type="Proteomes" id="UP000324209">
    <property type="component" value="Chromosome"/>
</dbReference>
<dbReference type="EMBL" id="CP036150">
    <property type="protein sequence ID" value="QEN07956.1"/>
    <property type="molecule type" value="Genomic_DNA"/>
</dbReference>
<dbReference type="PROSITE" id="PS51387">
    <property type="entry name" value="FAD_PCMH"/>
    <property type="match status" value="1"/>
</dbReference>
<feature type="domain" description="FAD-binding PCMH-type" evidence="4">
    <location>
        <begin position="2"/>
        <end position="185"/>
    </location>
</feature>
<keyword evidence="6" id="KW-1185">Reference proteome</keyword>
<dbReference type="GO" id="GO:0071949">
    <property type="term" value="F:FAD binding"/>
    <property type="evidence" value="ECO:0007669"/>
    <property type="project" value="InterPro"/>
</dbReference>
<dbReference type="InterPro" id="IPR016169">
    <property type="entry name" value="FAD-bd_PCMH_sub2"/>
</dbReference>
<evidence type="ECO:0000256" key="2">
    <source>
        <dbReference type="ARBA" id="ARBA00022827"/>
    </source>
</evidence>
<dbReference type="KEGG" id="ock:EXM22_08150"/>